<dbReference type="Proteomes" id="UP000284379">
    <property type="component" value="Unassembled WGS sequence"/>
</dbReference>
<name>A0A413VQK8_9BACE</name>
<keyword evidence="1" id="KW-1133">Transmembrane helix</keyword>
<keyword evidence="1" id="KW-0472">Membrane</keyword>
<sequence>MIMKDTSTRFERFCTSWKFFLVLIVLQFVLMPVATKGFRFEEMGQIIFTTLGHALINRFYPYSFIFQWMALALIVALLFFRNRIGRFFSAYVGACYLLYAVIQSIAITNKYGVSVVTVNLVMMSFVAFVWFRDCWKGENEYDFSNLNWRTAWLIPVAFFCLWFPMDLLNVKPDFNPAYLFSGYASLAFCPMTPVFLTLLTLCRPRINMTTYRVTAMVGLIIGVYNMGQFASPAGFYLGMYHLPLLLVSLYALLSSKRLK</sequence>
<organism evidence="2 3">
    <name type="scientific">Bacteroides nordii</name>
    <dbReference type="NCBI Taxonomy" id="291645"/>
    <lineage>
        <taxon>Bacteria</taxon>
        <taxon>Pseudomonadati</taxon>
        <taxon>Bacteroidota</taxon>
        <taxon>Bacteroidia</taxon>
        <taxon>Bacteroidales</taxon>
        <taxon>Bacteroidaceae</taxon>
        <taxon>Bacteroides</taxon>
    </lineage>
</organism>
<evidence type="ECO:0000313" key="3">
    <source>
        <dbReference type="Proteomes" id="UP000284379"/>
    </source>
</evidence>
<protein>
    <submittedName>
        <fullName evidence="2">Uncharacterized protein</fullName>
    </submittedName>
</protein>
<evidence type="ECO:0000313" key="2">
    <source>
        <dbReference type="EMBL" id="RHB35843.1"/>
    </source>
</evidence>
<accession>A0A413VQK8</accession>
<evidence type="ECO:0000256" key="1">
    <source>
        <dbReference type="SAM" id="Phobius"/>
    </source>
</evidence>
<dbReference type="EMBL" id="QSGO01000005">
    <property type="protein sequence ID" value="RHB35843.1"/>
    <property type="molecule type" value="Genomic_DNA"/>
</dbReference>
<comment type="caution">
    <text evidence="2">The sequence shown here is derived from an EMBL/GenBank/DDBJ whole genome shotgun (WGS) entry which is preliminary data.</text>
</comment>
<dbReference type="GeneID" id="69501149"/>
<feature type="transmembrane region" description="Helical" evidence="1">
    <location>
        <begin position="87"/>
        <end position="107"/>
    </location>
</feature>
<feature type="transmembrane region" description="Helical" evidence="1">
    <location>
        <begin position="177"/>
        <end position="202"/>
    </location>
</feature>
<gene>
    <name evidence="2" type="ORF">DW888_08300</name>
</gene>
<feature type="transmembrane region" description="Helical" evidence="1">
    <location>
        <begin position="59"/>
        <end position="80"/>
    </location>
</feature>
<keyword evidence="1" id="KW-0812">Transmembrane</keyword>
<feature type="transmembrane region" description="Helical" evidence="1">
    <location>
        <begin position="146"/>
        <end position="165"/>
    </location>
</feature>
<dbReference type="AlphaFoldDB" id="A0A413VQK8"/>
<reference evidence="2 3" key="1">
    <citation type="submission" date="2018-08" db="EMBL/GenBank/DDBJ databases">
        <title>A genome reference for cultivated species of the human gut microbiota.</title>
        <authorList>
            <person name="Zou Y."/>
            <person name="Xue W."/>
            <person name="Luo G."/>
        </authorList>
    </citation>
    <scope>NUCLEOTIDE SEQUENCE [LARGE SCALE GENOMIC DNA]</scope>
    <source>
        <strain evidence="2 3">AM40-30BH</strain>
    </source>
</reference>
<proteinExistence type="predicted"/>
<feature type="transmembrane region" description="Helical" evidence="1">
    <location>
        <begin position="113"/>
        <end position="134"/>
    </location>
</feature>
<feature type="transmembrane region" description="Helical" evidence="1">
    <location>
        <begin position="233"/>
        <end position="253"/>
    </location>
</feature>
<dbReference type="RefSeq" id="WP_007484495.1">
    <property type="nucleotide sequence ID" value="NZ_CABJFV010000005.1"/>
</dbReference>
<feature type="transmembrane region" description="Helical" evidence="1">
    <location>
        <begin position="209"/>
        <end position="227"/>
    </location>
</feature>